<dbReference type="InterPro" id="IPR036683">
    <property type="entry name" value="CO_DH_flav_C_dom_sf"/>
</dbReference>
<protein>
    <submittedName>
        <fullName evidence="5">Carbon monoxide dehydrogenase</fullName>
    </submittedName>
</protein>
<comment type="caution">
    <text evidence="5">The sequence shown here is derived from an EMBL/GenBank/DDBJ whole genome shotgun (WGS) entry which is preliminary data.</text>
</comment>
<evidence type="ECO:0000313" key="6">
    <source>
        <dbReference type="Proteomes" id="UP000298179"/>
    </source>
</evidence>
<reference evidence="5 6" key="1">
    <citation type="submission" date="2019-03" db="EMBL/GenBank/DDBJ databases">
        <title>Jiella endophytica sp. nov., a novel endophytic bacterium isolated from root of Ficus microcarpa Linn. f.</title>
        <authorList>
            <person name="Tuo L."/>
        </authorList>
    </citation>
    <scope>NUCLEOTIDE SEQUENCE [LARGE SCALE GENOMIC DNA]</scope>
    <source>
        <strain evidence="5 6">CBS5Q-3</strain>
    </source>
</reference>
<dbReference type="InterPro" id="IPR051312">
    <property type="entry name" value="Diverse_Substr_Oxidored"/>
</dbReference>
<evidence type="ECO:0000313" key="5">
    <source>
        <dbReference type="EMBL" id="TFF27100.1"/>
    </source>
</evidence>
<gene>
    <name evidence="5" type="ORF">E3C22_01050</name>
</gene>
<dbReference type="Proteomes" id="UP000298179">
    <property type="component" value="Unassembled WGS sequence"/>
</dbReference>
<dbReference type="OrthoDB" id="9793944at2"/>
<proteinExistence type="predicted"/>
<dbReference type="InterPro" id="IPR016167">
    <property type="entry name" value="FAD-bd_PCMH_sub1"/>
</dbReference>
<dbReference type="AlphaFoldDB" id="A0A4Y8RRZ6"/>
<keyword evidence="2" id="KW-0274">FAD</keyword>
<evidence type="ECO:0000256" key="2">
    <source>
        <dbReference type="ARBA" id="ARBA00022827"/>
    </source>
</evidence>
<evidence type="ECO:0000256" key="1">
    <source>
        <dbReference type="ARBA" id="ARBA00022630"/>
    </source>
</evidence>
<evidence type="ECO:0000259" key="4">
    <source>
        <dbReference type="PROSITE" id="PS51387"/>
    </source>
</evidence>
<dbReference type="Pfam" id="PF00941">
    <property type="entry name" value="FAD_binding_5"/>
    <property type="match status" value="1"/>
</dbReference>
<dbReference type="InterPro" id="IPR016169">
    <property type="entry name" value="FAD-bd_PCMH_sub2"/>
</dbReference>
<accession>A0A4Y8RRZ6</accession>
<evidence type="ECO:0000256" key="3">
    <source>
        <dbReference type="ARBA" id="ARBA00023002"/>
    </source>
</evidence>
<keyword evidence="1" id="KW-0285">Flavoprotein</keyword>
<dbReference type="RefSeq" id="WP_134759379.1">
    <property type="nucleotide sequence ID" value="NZ_SOZD01000001.1"/>
</dbReference>
<dbReference type="PROSITE" id="PS51387">
    <property type="entry name" value="FAD_PCMH"/>
    <property type="match status" value="1"/>
</dbReference>
<dbReference type="EMBL" id="SOZD01000001">
    <property type="protein sequence ID" value="TFF27100.1"/>
    <property type="molecule type" value="Genomic_DNA"/>
</dbReference>
<dbReference type="Gene3D" id="3.30.390.50">
    <property type="entry name" value="CO dehydrogenase flavoprotein, C-terminal domain"/>
    <property type="match status" value="1"/>
</dbReference>
<dbReference type="Gene3D" id="3.30.43.10">
    <property type="entry name" value="Uridine Diphospho-n-acetylenolpyruvylglucosamine Reductase, domain 2"/>
    <property type="match status" value="1"/>
</dbReference>
<keyword evidence="6" id="KW-1185">Reference proteome</keyword>
<dbReference type="SUPFAM" id="SSF56176">
    <property type="entry name" value="FAD-binding/transporter-associated domain-like"/>
    <property type="match status" value="1"/>
</dbReference>
<organism evidence="5 6">
    <name type="scientific">Jiella endophytica</name>
    <dbReference type="NCBI Taxonomy" id="2558362"/>
    <lineage>
        <taxon>Bacteria</taxon>
        <taxon>Pseudomonadati</taxon>
        <taxon>Pseudomonadota</taxon>
        <taxon>Alphaproteobacteria</taxon>
        <taxon>Hyphomicrobiales</taxon>
        <taxon>Aurantimonadaceae</taxon>
        <taxon>Jiella</taxon>
    </lineage>
</organism>
<keyword evidence="3" id="KW-0560">Oxidoreductase</keyword>
<name>A0A4Y8RRZ6_9HYPH</name>
<dbReference type="GO" id="GO:0071949">
    <property type="term" value="F:FAD binding"/>
    <property type="evidence" value="ECO:0007669"/>
    <property type="project" value="InterPro"/>
</dbReference>
<feature type="domain" description="FAD-binding PCMH-type" evidence="4">
    <location>
        <begin position="1"/>
        <end position="177"/>
    </location>
</feature>
<dbReference type="InterPro" id="IPR016166">
    <property type="entry name" value="FAD-bd_PCMH"/>
</dbReference>
<dbReference type="Gene3D" id="3.30.465.10">
    <property type="match status" value="1"/>
</dbReference>
<dbReference type="InterPro" id="IPR036318">
    <property type="entry name" value="FAD-bd_PCMH-like_sf"/>
</dbReference>
<dbReference type="SUPFAM" id="SSF55447">
    <property type="entry name" value="CO dehydrogenase flavoprotein C-terminal domain-like"/>
    <property type="match status" value="1"/>
</dbReference>
<sequence length="274" mass="28369">MKPAPFAYVAAASAADARRHLGAGGVSAKILAGGQSLGPMLNLRLARPSHLVDVTRAGDLRTVTDEGDALLYGAAIRHAEFEDGDVADATPGWLAAIARGIAYRAVRNRGTIGGSLAHADPAADWVVTLTALGAEVVIAGENAARTLPMTGFVQGPLATALEPGEVITGIRIAKRGSSARWGYWKFTQKAGEFAKASAAVLIDLERGETRIVVGAIERAPIVLDDPEAVLADPDIALPLLERLTAPNPPATLALHAAAVRRACLAAAKDEDMPS</sequence>
<dbReference type="PANTHER" id="PTHR42659">
    <property type="entry name" value="XANTHINE DEHYDROGENASE SUBUNIT C-RELATED"/>
    <property type="match status" value="1"/>
</dbReference>
<dbReference type="InterPro" id="IPR002346">
    <property type="entry name" value="Mopterin_DH_FAD-bd"/>
</dbReference>
<dbReference type="GO" id="GO:0016491">
    <property type="term" value="F:oxidoreductase activity"/>
    <property type="evidence" value="ECO:0007669"/>
    <property type="project" value="UniProtKB-KW"/>
</dbReference>
<dbReference type="PANTHER" id="PTHR42659:SF2">
    <property type="entry name" value="XANTHINE DEHYDROGENASE SUBUNIT C-RELATED"/>
    <property type="match status" value="1"/>
</dbReference>